<dbReference type="Gene3D" id="2.40.70.10">
    <property type="entry name" value="Acid Proteases"/>
    <property type="match status" value="1"/>
</dbReference>
<gene>
    <name evidence="2" type="ORF">SAMN06297251_102302</name>
</gene>
<proteinExistence type="predicted"/>
<keyword evidence="1" id="KW-0732">Signal</keyword>
<dbReference type="AlphaFoldDB" id="A0A1W1Z9J0"/>
<dbReference type="EMBL" id="FWXR01000002">
    <property type="protein sequence ID" value="SMC45103.1"/>
    <property type="molecule type" value="Genomic_DNA"/>
</dbReference>
<dbReference type="STRING" id="937218.SAMN06297251_102302"/>
<dbReference type="InterPro" id="IPR034122">
    <property type="entry name" value="Retropepsin-like_bacterial"/>
</dbReference>
<keyword evidence="2" id="KW-0378">Hydrolase</keyword>
<dbReference type="Pfam" id="PF13975">
    <property type="entry name" value="gag-asp_proteas"/>
    <property type="match status" value="1"/>
</dbReference>
<dbReference type="InterPro" id="IPR001969">
    <property type="entry name" value="Aspartic_peptidase_AS"/>
</dbReference>
<dbReference type="CDD" id="cd05483">
    <property type="entry name" value="retropepsin_like_bacteria"/>
    <property type="match status" value="1"/>
</dbReference>
<name>A0A1W1Z9J0_9HYPH</name>
<dbReference type="InterPro" id="IPR011969">
    <property type="entry name" value="Clan_AA_Asp_peptidase_C"/>
</dbReference>
<accession>A0A1W1Z9J0</accession>
<organism evidence="2 3">
    <name type="scientific">Fulvimarina manganoxydans</name>
    <dbReference type="NCBI Taxonomy" id="937218"/>
    <lineage>
        <taxon>Bacteria</taxon>
        <taxon>Pseudomonadati</taxon>
        <taxon>Pseudomonadota</taxon>
        <taxon>Alphaproteobacteria</taxon>
        <taxon>Hyphomicrobiales</taxon>
        <taxon>Aurantimonadaceae</taxon>
        <taxon>Fulvimarina</taxon>
    </lineage>
</organism>
<keyword evidence="3" id="KW-1185">Reference proteome</keyword>
<evidence type="ECO:0000313" key="3">
    <source>
        <dbReference type="Proteomes" id="UP000192656"/>
    </source>
</evidence>
<dbReference type="Proteomes" id="UP000192656">
    <property type="component" value="Unassembled WGS sequence"/>
</dbReference>
<reference evidence="2 3" key="1">
    <citation type="submission" date="2017-04" db="EMBL/GenBank/DDBJ databases">
        <authorList>
            <person name="Afonso C.L."/>
            <person name="Miller P.J."/>
            <person name="Scott M.A."/>
            <person name="Spackman E."/>
            <person name="Goraichik I."/>
            <person name="Dimitrov K.M."/>
            <person name="Suarez D.L."/>
            <person name="Swayne D.E."/>
        </authorList>
    </citation>
    <scope>NUCLEOTIDE SEQUENCE [LARGE SCALE GENOMIC DNA]</scope>
    <source>
        <strain evidence="2 3">CGMCC 1.10972</strain>
    </source>
</reference>
<feature type="signal peptide" evidence="1">
    <location>
        <begin position="1"/>
        <end position="17"/>
    </location>
</feature>
<dbReference type="SUPFAM" id="SSF50630">
    <property type="entry name" value="Acid proteases"/>
    <property type="match status" value="1"/>
</dbReference>
<protein>
    <submittedName>
        <fullName evidence="2">Aspartyl protease family protein</fullName>
    </submittedName>
</protein>
<keyword evidence="2" id="KW-0645">Protease</keyword>
<dbReference type="InterPro" id="IPR021109">
    <property type="entry name" value="Peptidase_aspartic_dom_sf"/>
</dbReference>
<dbReference type="RefSeq" id="WP_084408740.1">
    <property type="nucleotide sequence ID" value="NZ_FWXR01000002.1"/>
</dbReference>
<dbReference type="OrthoDB" id="7595324at2"/>
<dbReference type="GO" id="GO:0004190">
    <property type="term" value="F:aspartic-type endopeptidase activity"/>
    <property type="evidence" value="ECO:0007669"/>
    <property type="project" value="InterPro"/>
</dbReference>
<dbReference type="GO" id="GO:0006508">
    <property type="term" value="P:proteolysis"/>
    <property type="evidence" value="ECO:0007669"/>
    <property type="project" value="UniProtKB-KW"/>
</dbReference>
<evidence type="ECO:0000256" key="1">
    <source>
        <dbReference type="SAM" id="SignalP"/>
    </source>
</evidence>
<dbReference type="PROSITE" id="PS00141">
    <property type="entry name" value="ASP_PROTEASE"/>
    <property type="match status" value="1"/>
</dbReference>
<evidence type="ECO:0000313" key="2">
    <source>
        <dbReference type="EMBL" id="SMC45103.1"/>
    </source>
</evidence>
<dbReference type="NCBIfam" id="TIGR02281">
    <property type="entry name" value="clan_AA_DTGA"/>
    <property type="match status" value="1"/>
</dbReference>
<feature type="chain" id="PRO_5012664343" evidence="1">
    <location>
        <begin position="18"/>
        <end position="182"/>
    </location>
</feature>
<sequence length="182" mass="19153">MSRLMVFALLLSIGSLAVPSAFEAYRDKFLAAPPEAVDAAPAVQTVSVAPPASTPSLSQGQSLQLNADMAGHFRTDARMNGMRVEVLVDTGATLIALDETTARRMGIVPAPADWSIAVQTANGLAHAARAKIRSVEIGPIRVRDVDALILKDGSLATTLLGMSFLNALDRFSVADGRLTLVQ</sequence>